<reference evidence="9 10" key="2">
    <citation type="submission" date="2025-05" db="UniProtKB">
        <authorList>
            <consortium name="RefSeq"/>
        </authorList>
    </citation>
    <scope>IDENTIFICATION</scope>
    <source>
        <tissue evidence="9 10">Leaf</tissue>
    </source>
</reference>
<evidence type="ECO:0000313" key="8">
    <source>
        <dbReference type="Proteomes" id="UP000813463"/>
    </source>
</evidence>
<dbReference type="Proteomes" id="UP000813463">
    <property type="component" value="Chromosome 2"/>
</dbReference>
<keyword evidence="3" id="KW-0863">Zinc-finger</keyword>
<name>A0A9R0JFL1_SPIOL</name>
<keyword evidence="4" id="KW-0862">Zinc</keyword>
<feature type="domain" description="Replication factor A C-terminal" evidence="7">
    <location>
        <begin position="73"/>
        <end position="188"/>
    </location>
</feature>
<dbReference type="GeneID" id="110805312"/>
<dbReference type="PANTHER" id="PTHR47165">
    <property type="entry name" value="OS03G0429900 PROTEIN"/>
    <property type="match status" value="1"/>
</dbReference>
<evidence type="ECO:0000256" key="1">
    <source>
        <dbReference type="ARBA" id="ARBA00005690"/>
    </source>
</evidence>
<evidence type="ECO:0000256" key="6">
    <source>
        <dbReference type="SAM" id="MobiDB-lite"/>
    </source>
</evidence>
<dbReference type="RefSeq" id="XP_056686984.1">
    <property type="nucleotide sequence ID" value="XM_056831006.1"/>
</dbReference>
<dbReference type="RefSeq" id="XP_056696153.1">
    <property type="nucleotide sequence ID" value="XM_056840175.1"/>
</dbReference>
<feature type="region of interest" description="Disordered" evidence="6">
    <location>
        <begin position="296"/>
        <end position="329"/>
    </location>
</feature>
<dbReference type="Gene3D" id="2.40.50.140">
    <property type="entry name" value="Nucleic acid-binding proteins"/>
    <property type="match status" value="1"/>
</dbReference>
<evidence type="ECO:0000259" key="7">
    <source>
        <dbReference type="Pfam" id="PF08646"/>
    </source>
</evidence>
<keyword evidence="8" id="KW-1185">Reference proteome</keyword>
<evidence type="ECO:0000313" key="9">
    <source>
        <dbReference type="RefSeq" id="XP_021866596.2"/>
    </source>
</evidence>
<reference evidence="8" key="1">
    <citation type="journal article" date="2021" name="Nat. Commun.">
        <title>Genomic analyses provide insights into spinach domestication and the genetic basis of agronomic traits.</title>
        <authorList>
            <person name="Cai X."/>
            <person name="Sun X."/>
            <person name="Xu C."/>
            <person name="Sun H."/>
            <person name="Wang X."/>
            <person name="Ge C."/>
            <person name="Zhang Z."/>
            <person name="Wang Q."/>
            <person name="Fei Z."/>
            <person name="Jiao C."/>
            <person name="Wang Q."/>
        </authorList>
    </citation>
    <scope>NUCLEOTIDE SEQUENCE [LARGE SCALE GENOMIC DNA]</scope>
    <source>
        <strain evidence="8">cv. Varoflay</strain>
    </source>
</reference>
<dbReference type="GO" id="GO:0008270">
    <property type="term" value="F:zinc ion binding"/>
    <property type="evidence" value="ECO:0007669"/>
    <property type="project" value="UniProtKB-KW"/>
</dbReference>
<dbReference type="CDD" id="cd04476">
    <property type="entry name" value="RPA1_DBD_C"/>
    <property type="match status" value="1"/>
</dbReference>
<dbReference type="InterPro" id="IPR047192">
    <property type="entry name" value="Euk_RPA1_DBD_C"/>
</dbReference>
<dbReference type="AlphaFoldDB" id="A0A9R0JFL1"/>
<dbReference type="GO" id="GO:0003677">
    <property type="term" value="F:DNA binding"/>
    <property type="evidence" value="ECO:0007669"/>
    <property type="project" value="UniProtKB-KW"/>
</dbReference>
<dbReference type="KEGG" id="soe:110805312"/>
<evidence type="ECO:0000313" key="11">
    <source>
        <dbReference type="RefSeq" id="XP_056696153.1"/>
    </source>
</evidence>
<dbReference type="Proteomes" id="UP000813463">
    <property type="component" value="Chromosome 3"/>
</dbReference>
<dbReference type="Proteomes" id="UP000813463">
    <property type="component" value="Chromosome 1"/>
</dbReference>
<dbReference type="Pfam" id="PF08646">
    <property type="entry name" value="Rep_fac-A_C"/>
    <property type="match status" value="1"/>
</dbReference>
<gene>
    <name evidence="9" type="primary">LOC110805312</name>
    <name evidence="11" type="synonym">LOC110804356</name>
    <name evidence="10" type="synonym">LOC130462547</name>
</gene>
<dbReference type="PANTHER" id="PTHR47165:SF4">
    <property type="entry name" value="OS03G0429900 PROTEIN"/>
    <property type="match status" value="1"/>
</dbReference>
<sequence length="329" mass="37556">MYQGNYQLNSTNATQIHINLPIPEIEGFKQGPEPRTPIKQLEAKPHETLEQAMFKNRKKIQDILQMDPQTKDMFTISATIMSIHLDKKWHYNSCDACKKKIDETFYCTNCEVVVKYPKTRYLLTVDIDDGTACIPMALFDKEAEIVVGSPIHKLLELQKNDNGKDNVLDRLQHCVGKQFAFKVKQSTRSETTELICQKTFHIDYQLEKSYKELQGAEVEQNVAKKQLMDKASDTIQVETSLLDNATGSKPEVESDLLEKRLLLDKASDTTTGVETPLLDNATGTNTEVARHLLDNASKKDTRVERTARKRNRNEMETDKETTTTVNREN</sequence>
<keyword evidence="2" id="KW-0479">Metal-binding</keyword>
<dbReference type="InterPro" id="IPR012340">
    <property type="entry name" value="NA-bd_OB-fold"/>
</dbReference>
<dbReference type="SUPFAM" id="SSF50249">
    <property type="entry name" value="Nucleic acid-binding proteins"/>
    <property type="match status" value="1"/>
</dbReference>
<dbReference type="InterPro" id="IPR013955">
    <property type="entry name" value="Rep_factor-A_C"/>
</dbReference>
<evidence type="ECO:0000256" key="3">
    <source>
        <dbReference type="ARBA" id="ARBA00022771"/>
    </source>
</evidence>
<evidence type="ECO:0000256" key="5">
    <source>
        <dbReference type="ARBA" id="ARBA00023125"/>
    </source>
</evidence>
<comment type="similarity">
    <text evidence="1">Belongs to the replication factor A protein 1 family.</text>
</comment>
<dbReference type="RefSeq" id="XP_021866596.2">
    <property type="nucleotide sequence ID" value="XM_022010904.2"/>
</dbReference>
<organism evidence="8 9">
    <name type="scientific">Spinacia oleracea</name>
    <name type="common">Spinach</name>
    <dbReference type="NCBI Taxonomy" id="3562"/>
    <lineage>
        <taxon>Eukaryota</taxon>
        <taxon>Viridiplantae</taxon>
        <taxon>Streptophyta</taxon>
        <taxon>Embryophyta</taxon>
        <taxon>Tracheophyta</taxon>
        <taxon>Spermatophyta</taxon>
        <taxon>Magnoliopsida</taxon>
        <taxon>eudicotyledons</taxon>
        <taxon>Gunneridae</taxon>
        <taxon>Pentapetalae</taxon>
        <taxon>Caryophyllales</taxon>
        <taxon>Chenopodiaceae</taxon>
        <taxon>Chenopodioideae</taxon>
        <taxon>Anserineae</taxon>
        <taxon>Spinacia</taxon>
    </lineage>
</organism>
<keyword evidence="5" id="KW-0238">DNA-binding</keyword>
<evidence type="ECO:0000313" key="10">
    <source>
        <dbReference type="RefSeq" id="XP_056686984.1"/>
    </source>
</evidence>
<evidence type="ECO:0000256" key="4">
    <source>
        <dbReference type="ARBA" id="ARBA00022833"/>
    </source>
</evidence>
<evidence type="ECO:0000256" key="2">
    <source>
        <dbReference type="ARBA" id="ARBA00022723"/>
    </source>
</evidence>
<proteinExistence type="inferred from homology"/>
<protein>
    <recommendedName>
        <fullName evidence="7">Replication factor A C-terminal domain-containing protein</fullName>
    </recommendedName>
</protein>
<accession>A0A9R0JFL1</accession>